<dbReference type="InterPro" id="IPR006251">
    <property type="entry name" value="Homoacnase/IPMdehydase_lsu"/>
</dbReference>
<dbReference type="InterPro" id="IPR001030">
    <property type="entry name" value="Acoase/IPM_deHydtase_lsu_aba"/>
</dbReference>
<comment type="pathway">
    <text evidence="6">Amino-acid biosynthesis; L-leucine biosynthesis; L-leucine from 3-methyl-2-oxobutanoate: step 2/4.</text>
</comment>
<name>V7I829_9CLOT</name>
<feature type="domain" description="Aconitase/3-isopropylmalate dehydratase large subunit alpha/beta/alpha" evidence="7">
    <location>
        <begin position="283"/>
        <end position="407"/>
    </location>
</feature>
<feature type="binding site" evidence="6">
    <location>
        <position position="296"/>
    </location>
    <ligand>
        <name>[4Fe-4S] cluster</name>
        <dbReference type="ChEBI" id="CHEBI:49883"/>
    </ligand>
</feature>
<dbReference type="EC" id="4.2.1.33" evidence="6"/>
<dbReference type="InterPro" id="IPR011826">
    <property type="entry name" value="HAcnase/IPMdehydase_lsu_prok"/>
</dbReference>
<comment type="subunit">
    <text evidence="6">Heterodimer of LeuC and LeuD.</text>
</comment>
<comment type="function">
    <text evidence="6">Catalyzes the isomerization between 2-isopropylmalate and 3-isopropylmalate, via the formation of 2-isopropylmaleate.</text>
</comment>
<evidence type="ECO:0000256" key="2">
    <source>
        <dbReference type="ARBA" id="ARBA00022723"/>
    </source>
</evidence>
<protein>
    <recommendedName>
        <fullName evidence="6">3-isopropylmalate dehydratase large subunit</fullName>
        <ecNumber evidence="6">4.2.1.33</ecNumber>
    </recommendedName>
    <alternativeName>
        <fullName evidence="6">Alpha-IPM isomerase</fullName>
        <shortName evidence="6">IPMI</shortName>
    </alternativeName>
    <alternativeName>
        <fullName evidence="6">Isopropylmalate isomerase</fullName>
    </alternativeName>
</protein>
<dbReference type="eggNOG" id="COG0065">
    <property type="taxonomic scope" value="Bacteria"/>
</dbReference>
<feature type="binding site" evidence="6">
    <location>
        <position position="359"/>
    </location>
    <ligand>
        <name>[4Fe-4S] cluster</name>
        <dbReference type="ChEBI" id="CHEBI:49883"/>
    </ligand>
</feature>
<gene>
    <name evidence="6" type="primary">leuC</name>
    <name evidence="8" type="ORF">T472_0201560</name>
</gene>
<dbReference type="AlphaFoldDB" id="V7I829"/>
<keyword evidence="1 6" id="KW-0004">4Fe-4S</keyword>
<keyword evidence="6" id="KW-0432">Leucine biosynthesis</keyword>
<feature type="domain" description="Aconitase/3-isopropylmalate dehydratase large subunit alpha/beta/alpha" evidence="7">
    <location>
        <begin position="73"/>
        <end position="282"/>
    </location>
</feature>
<reference evidence="8 9" key="1">
    <citation type="journal article" date="2014" name="Genome Announc.">
        <title>Genome Sequence of Youngiibacter fragilis, the Type Strain of the Genus Youngiibacter.</title>
        <authorList>
            <person name="Wawrik C.B."/>
            <person name="Callaghan A.V."/>
            <person name="Stamps B.W."/>
            <person name="Wawrik B."/>
        </authorList>
    </citation>
    <scope>NUCLEOTIDE SEQUENCE [LARGE SCALE GENOMIC DNA]</scope>
    <source>
        <strain evidence="8 9">232.1</strain>
    </source>
</reference>
<accession>V7I829</accession>
<organism evidence="8 9">
    <name type="scientific">Youngiibacter fragilis 232.1</name>
    <dbReference type="NCBI Taxonomy" id="994573"/>
    <lineage>
        <taxon>Bacteria</taxon>
        <taxon>Bacillati</taxon>
        <taxon>Bacillota</taxon>
        <taxon>Clostridia</taxon>
        <taxon>Eubacteriales</taxon>
        <taxon>Clostridiaceae</taxon>
        <taxon>Youngiibacter</taxon>
    </lineage>
</organism>
<dbReference type="InterPro" id="IPR018136">
    <property type="entry name" value="Aconitase_4Fe-4S_BS"/>
</dbReference>
<dbReference type="GO" id="GO:0009098">
    <property type="term" value="P:L-leucine biosynthetic process"/>
    <property type="evidence" value="ECO:0007669"/>
    <property type="project" value="UniProtKB-UniRule"/>
</dbReference>
<dbReference type="InterPro" id="IPR036008">
    <property type="entry name" value="Aconitase_4Fe-4S_dom"/>
</dbReference>
<comment type="catalytic activity">
    <reaction evidence="6">
        <text>(2R,3S)-3-isopropylmalate = (2S)-2-isopropylmalate</text>
        <dbReference type="Rhea" id="RHEA:32287"/>
        <dbReference type="ChEBI" id="CHEBI:1178"/>
        <dbReference type="ChEBI" id="CHEBI:35121"/>
        <dbReference type="EC" id="4.2.1.33"/>
    </reaction>
</comment>
<dbReference type="GO" id="GO:0046872">
    <property type="term" value="F:metal ion binding"/>
    <property type="evidence" value="ECO:0007669"/>
    <property type="project" value="UniProtKB-KW"/>
</dbReference>
<keyword evidence="3 6" id="KW-0408">Iron</keyword>
<dbReference type="PROSITE" id="PS01244">
    <property type="entry name" value="ACONITASE_2"/>
    <property type="match status" value="1"/>
</dbReference>
<comment type="caution">
    <text evidence="8">The sequence shown here is derived from an EMBL/GenBank/DDBJ whole genome shotgun (WGS) entry which is preliminary data.</text>
</comment>
<dbReference type="Gene3D" id="3.30.499.10">
    <property type="entry name" value="Aconitase, domain 3"/>
    <property type="match status" value="2"/>
</dbReference>
<dbReference type="Pfam" id="PF00330">
    <property type="entry name" value="Aconitase"/>
    <property type="match status" value="2"/>
</dbReference>
<dbReference type="SUPFAM" id="SSF53732">
    <property type="entry name" value="Aconitase iron-sulfur domain"/>
    <property type="match status" value="1"/>
</dbReference>
<dbReference type="InterPro" id="IPR050067">
    <property type="entry name" value="IPM_dehydratase_rel_enz"/>
</dbReference>
<dbReference type="RefSeq" id="WP_023385323.1">
    <property type="nucleotide sequence ID" value="NZ_AXUN02000024.1"/>
</dbReference>
<evidence type="ECO:0000256" key="1">
    <source>
        <dbReference type="ARBA" id="ARBA00022485"/>
    </source>
</evidence>
<dbReference type="CDD" id="cd01583">
    <property type="entry name" value="IPMI"/>
    <property type="match status" value="1"/>
</dbReference>
<evidence type="ECO:0000256" key="5">
    <source>
        <dbReference type="ARBA" id="ARBA00023239"/>
    </source>
</evidence>
<keyword evidence="6" id="KW-0100">Branched-chain amino acid biosynthesis</keyword>
<dbReference type="InterPro" id="IPR015931">
    <property type="entry name" value="Acnase/IPM_dHydase_lsu_aba_1/3"/>
</dbReference>
<dbReference type="PANTHER" id="PTHR43822">
    <property type="entry name" value="HOMOACONITASE, MITOCHONDRIAL-RELATED"/>
    <property type="match status" value="1"/>
</dbReference>
<keyword evidence="5 6" id="KW-0456">Lyase</keyword>
<keyword evidence="4 6" id="KW-0411">Iron-sulfur</keyword>
<evidence type="ECO:0000313" key="8">
    <source>
        <dbReference type="EMBL" id="ETA82345.1"/>
    </source>
</evidence>
<dbReference type="GO" id="GO:0003861">
    <property type="term" value="F:3-isopropylmalate dehydratase activity"/>
    <property type="evidence" value="ECO:0007669"/>
    <property type="project" value="UniProtKB-UniRule"/>
</dbReference>
<dbReference type="HAMAP" id="MF_01027">
    <property type="entry name" value="LeuC_type2"/>
    <property type="match status" value="1"/>
</dbReference>
<dbReference type="UniPathway" id="UPA00048">
    <property type="reaction ID" value="UER00071"/>
</dbReference>
<feature type="binding site" evidence="6">
    <location>
        <position position="356"/>
    </location>
    <ligand>
        <name>[4Fe-4S] cluster</name>
        <dbReference type="ChEBI" id="CHEBI:49883"/>
    </ligand>
</feature>
<dbReference type="EMBL" id="AXUN02000024">
    <property type="protein sequence ID" value="ETA82345.1"/>
    <property type="molecule type" value="Genomic_DNA"/>
</dbReference>
<keyword evidence="6" id="KW-0028">Amino-acid biosynthesis</keyword>
<sequence length="422" mass="45902">MHAIEKILAKNSGKESVSTGEIVVAKIDFAEVNDLYLQTIYSFWEMGGDRVWDNERLAFVFDHYAPAPTIKSAQIHKEMREFRADQNLKYHFDTNMGVCHQVMPEAGVIYPGAIVVATDSHTTTHGAFGAIGTGVGATEMATIMLSGELWFRVPEIIEVRLDGKPQEGVLPKDVILAVLGRIKADGAVYKAIDFTGSYVDSLGVAGRMTICNMAVEMGAKTAYMQPNQEVIDYVTQRAVRPFEVQHTDDGFEYSESHYFDVSSLTPQIAVPSSVDNVFPIGEVERVRVDQCLVGTCTGGRLEDLKTAADIVRGKRIAEHVRFIVIPASNEVMKKAMELGYISDFMDAGATISTPGCGPCLGAHEGILAEGEVCVTASNRNFPGRMGHRDAKIYLASPAVVAASALAGYLEQPKSDKKGAWLV</sequence>
<comment type="cofactor">
    <cofactor evidence="6">
        <name>[4Fe-4S] cluster</name>
        <dbReference type="ChEBI" id="CHEBI:49883"/>
    </cofactor>
    <text evidence="6">Binds 1 [4Fe-4S] cluster per subunit.</text>
</comment>
<keyword evidence="9" id="KW-1185">Reference proteome</keyword>
<proteinExistence type="inferred from homology"/>
<dbReference type="GO" id="GO:0051539">
    <property type="term" value="F:4 iron, 4 sulfur cluster binding"/>
    <property type="evidence" value="ECO:0007669"/>
    <property type="project" value="UniProtKB-KW"/>
</dbReference>
<dbReference type="PRINTS" id="PR00415">
    <property type="entry name" value="ACONITASE"/>
</dbReference>
<evidence type="ECO:0000256" key="4">
    <source>
        <dbReference type="ARBA" id="ARBA00023014"/>
    </source>
</evidence>
<dbReference type="NCBIfam" id="TIGR01343">
    <property type="entry name" value="hacA_fam"/>
    <property type="match status" value="1"/>
</dbReference>
<dbReference type="NCBIfam" id="TIGR02086">
    <property type="entry name" value="IPMI_arch"/>
    <property type="match status" value="1"/>
</dbReference>
<comment type="similarity">
    <text evidence="6">Belongs to the aconitase/IPM isomerase family. LeuC type 2 subfamily.</text>
</comment>
<evidence type="ECO:0000259" key="7">
    <source>
        <dbReference type="Pfam" id="PF00330"/>
    </source>
</evidence>
<dbReference type="PANTHER" id="PTHR43822:SF2">
    <property type="entry name" value="HOMOACONITASE, MITOCHONDRIAL"/>
    <property type="match status" value="1"/>
</dbReference>
<dbReference type="OrthoDB" id="9802769at2"/>
<dbReference type="PATRIC" id="fig|994573.3.peg.291"/>
<dbReference type="NCBIfam" id="NF001614">
    <property type="entry name" value="PRK00402.1"/>
    <property type="match status" value="1"/>
</dbReference>
<evidence type="ECO:0000256" key="3">
    <source>
        <dbReference type="ARBA" id="ARBA00023004"/>
    </source>
</evidence>
<dbReference type="Proteomes" id="UP000017747">
    <property type="component" value="Unassembled WGS sequence"/>
</dbReference>
<dbReference type="InterPro" id="IPR033941">
    <property type="entry name" value="IPMI_cat"/>
</dbReference>
<keyword evidence="2 6" id="KW-0479">Metal-binding</keyword>
<evidence type="ECO:0000313" key="9">
    <source>
        <dbReference type="Proteomes" id="UP000017747"/>
    </source>
</evidence>
<evidence type="ECO:0000256" key="6">
    <source>
        <dbReference type="HAMAP-Rule" id="MF_01027"/>
    </source>
</evidence>
<dbReference type="STRING" id="994573.T472_0201560"/>